<keyword evidence="7" id="KW-0963">Cytoplasm</keyword>
<name>A0A1B7T9E6_9ASCO</name>
<dbReference type="OrthoDB" id="5227681at2759"/>
<dbReference type="InterPro" id="IPR036871">
    <property type="entry name" value="PX_dom_sf"/>
</dbReference>
<dbReference type="GO" id="GO:0000139">
    <property type="term" value="C:Golgi membrane"/>
    <property type="evidence" value="ECO:0007669"/>
    <property type="project" value="UniProtKB-SubCell"/>
</dbReference>
<evidence type="ECO:0000256" key="2">
    <source>
        <dbReference type="ARBA" id="ARBA00004255"/>
    </source>
</evidence>
<keyword evidence="11" id="KW-0472">Membrane</keyword>
<dbReference type="SMART" id="SM00312">
    <property type="entry name" value="PX"/>
    <property type="match status" value="1"/>
</dbReference>
<evidence type="ECO:0000256" key="6">
    <source>
        <dbReference type="ARBA" id="ARBA00022448"/>
    </source>
</evidence>
<proteinExistence type="inferred from homology"/>
<protein>
    <recommendedName>
        <fullName evidence="5">Sorting nexin-3</fullName>
    </recommendedName>
</protein>
<sequence>YDEPENFLELEITSARTYYQDNSFTTIDASNNNGIKKIDAHLSSNKQPIFTDYEIICRTNIPLFKKKISKVRRRYSDFVYFKKCLLKELALNIANTANSSSSNSGKINIPSVPSKMVLNNRFNQELIFIRLKELEHWLQVVVGHPLLRSNSKVLKRFIQEESFVG</sequence>
<evidence type="ECO:0000256" key="5">
    <source>
        <dbReference type="ARBA" id="ARBA00020436"/>
    </source>
</evidence>
<feature type="non-terminal residue" evidence="15">
    <location>
        <position position="165"/>
    </location>
</feature>
<dbReference type="AlphaFoldDB" id="A0A1B7T9E6"/>
<feature type="domain" description="PX" evidence="13">
    <location>
        <begin position="31"/>
        <end position="164"/>
    </location>
</feature>
<comment type="similarity">
    <text evidence="4">Belongs to the sorting nexin family.</text>
</comment>
<dbReference type="PROSITE" id="PS50195">
    <property type="entry name" value="PX"/>
    <property type="match status" value="1"/>
</dbReference>
<dbReference type="GO" id="GO:0030904">
    <property type="term" value="C:retromer complex"/>
    <property type="evidence" value="ECO:0007669"/>
    <property type="project" value="TreeGrafter"/>
</dbReference>
<dbReference type="GO" id="GO:0015031">
    <property type="term" value="P:protein transport"/>
    <property type="evidence" value="ECO:0007669"/>
    <property type="project" value="UniProtKB-KW"/>
</dbReference>
<dbReference type="SUPFAM" id="SSF64268">
    <property type="entry name" value="PX domain"/>
    <property type="match status" value="1"/>
</dbReference>
<dbReference type="Proteomes" id="UP000092321">
    <property type="component" value="Unassembled WGS sequence"/>
</dbReference>
<evidence type="ECO:0000256" key="12">
    <source>
        <dbReference type="ARBA" id="ARBA00025533"/>
    </source>
</evidence>
<dbReference type="InterPro" id="IPR001683">
    <property type="entry name" value="PX_dom"/>
</dbReference>
<dbReference type="Gene3D" id="3.30.1520.10">
    <property type="entry name" value="Phox-like domain"/>
    <property type="match status" value="1"/>
</dbReference>
<comment type="function">
    <text evidence="12">Required for retention of late Golgi membrane proteins. Component of the retrieval machinery that functions by direct interaction with the cytosolic tails of certain TGN membrane proteins during the sorting/budding process at the prevacuolar compartment. Binds phosphatidylinositol 3-phosphate (PtdIns(P3)).</text>
</comment>
<dbReference type="PANTHER" id="PTHR45963:SF2">
    <property type="entry name" value="RE52028P"/>
    <property type="match status" value="1"/>
</dbReference>
<comment type="caution">
    <text evidence="15">The sequence shown here is derived from an EMBL/GenBank/DDBJ whole genome shotgun (WGS) entry which is preliminary data.</text>
</comment>
<evidence type="ECO:0000313" key="14">
    <source>
        <dbReference type="EMBL" id="OBA25313.1"/>
    </source>
</evidence>
<dbReference type="GO" id="GO:0032266">
    <property type="term" value="F:phosphatidylinositol-3-phosphate binding"/>
    <property type="evidence" value="ECO:0007669"/>
    <property type="project" value="TreeGrafter"/>
</dbReference>
<evidence type="ECO:0000256" key="4">
    <source>
        <dbReference type="ARBA" id="ARBA00010883"/>
    </source>
</evidence>
<evidence type="ECO:0000256" key="3">
    <source>
        <dbReference type="ARBA" id="ARBA00004496"/>
    </source>
</evidence>
<keyword evidence="16" id="KW-1185">Reference proteome</keyword>
<evidence type="ECO:0000256" key="8">
    <source>
        <dbReference type="ARBA" id="ARBA00022927"/>
    </source>
</evidence>
<keyword evidence="9" id="KW-0333">Golgi apparatus</keyword>
<reference evidence="16" key="1">
    <citation type="journal article" date="2016" name="Proc. Natl. Acad. Sci. U.S.A.">
        <title>Comparative genomics of biotechnologically important yeasts.</title>
        <authorList>
            <person name="Riley R."/>
            <person name="Haridas S."/>
            <person name="Wolfe K.H."/>
            <person name="Lopes M.R."/>
            <person name="Hittinger C.T."/>
            <person name="Goeker M."/>
            <person name="Salamov A.A."/>
            <person name="Wisecaver J.H."/>
            <person name="Long T.M."/>
            <person name="Calvey C.H."/>
            <person name="Aerts A.L."/>
            <person name="Barry K.W."/>
            <person name="Choi C."/>
            <person name="Clum A."/>
            <person name="Coughlan A.Y."/>
            <person name="Deshpande S."/>
            <person name="Douglass A.P."/>
            <person name="Hanson S.J."/>
            <person name="Klenk H.-P."/>
            <person name="LaButti K.M."/>
            <person name="Lapidus A."/>
            <person name="Lindquist E.A."/>
            <person name="Lipzen A.M."/>
            <person name="Meier-Kolthoff J.P."/>
            <person name="Ohm R.A."/>
            <person name="Otillar R.P."/>
            <person name="Pangilinan J.L."/>
            <person name="Peng Y."/>
            <person name="Rokas A."/>
            <person name="Rosa C.A."/>
            <person name="Scheuner C."/>
            <person name="Sibirny A.A."/>
            <person name="Slot J.C."/>
            <person name="Stielow J.B."/>
            <person name="Sun H."/>
            <person name="Kurtzman C.P."/>
            <person name="Blackwell M."/>
            <person name="Grigoriev I.V."/>
            <person name="Jeffries T.W."/>
        </authorList>
    </citation>
    <scope>NUCLEOTIDE SEQUENCE [LARGE SCALE GENOMIC DNA]</scope>
    <source>
        <strain evidence="16">NRRL Y-1626</strain>
    </source>
</reference>
<evidence type="ECO:0000256" key="9">
    <source>
        <dbReference type="ARBA" id="ARBA00023034"/>
    </source>
</evidence>
<dbReference type="EMBL" id="LXPE01000148">
    <property type="protein sequence ID" value="OBA25313.1"/>
    <property type="molecule type" value="Genomic_DNA"/>
</dbReference>
<keyword evidence="10" id="KW-0446">Lipid-binding</keyword>
<dbReference type="GO" id="GO:0031901">
    <property type="term" value="C:early endosome membrane"/>
    <property type="evidence" value="ECO:0007669"/>
    <property type="project" value="TreeGrafter"/>
</dbReference>
<accession>A0A1B7T9E6</accession>
<keyword evidence="6" id="KW-0813">Transport</keyword>
<evidence type="ECO:0000313" key="15">
    <source>
        <dbReference type="EMBL" id="OBA25330.1"/>
    </source>
</evidence>
<evidence type="ECO:0000256" key="10">
    <source>
        <dbReference type="ARBA" id="ARBA00023121"/>
    </source>
</evidence>
<comment type="subcellular location">
    <subcellularLocation>
        <location evidence="3">Cytoplasm</location>
    </subcellularLocation>
    <subcellularLocation>
        <location evidence="2">Golgi apparatus membrane</location>
        <topology evidence="2">Peripheral membrane protein</topology>
        <orientation evidence="2">Cytoplasmic side</orientation>
    </subcellularLocation>
    <subcellularLocation>
        <location evidence="1">Prevacuolar compartment membrane</location>
        <topology evidence="1">Peripheral membrane protein</topology>
        <orientation evidence="1">Cytoplasmic side</orientation>
    </subcellularLocation>
</comment>
<evidence type="ECO:0000256" key="11">
    <source>
        <dbReference type="ARBA" id="ARBA00023136"/>
    </source>
</evidence>
<keyword evidence="8" id="KW-0653">Protein transport</keyword>
<dbReference type="GO" id="GO:0034499">
    <property type="term" value="P:late endosome to Golgi transport"/>
    <property type="evidence" value="ECO:0007669"/>
    <property type="project" value="TreeGrafter"/>
</dbReference>
<organism evidence="15 16">
    <name type="scientific">Hanseniaspora valbyensis NRRL Y-1626</name>
    <dbReference type="NCBI Taxonomy" id="766949"/>
    <lineage>
        <taxon>Eukaryota</taxon>
        <taxon>Fungi</taxon>
        <taxon>Dikarya</taxon>
        <taxon>Ascomycota</taxon>
        <taxon>Saccharomycotina</taxon>
        <taxon>Saccharomycetes</taxon>
        <taxon>Saccharomycodales</taxon>
        <taxon>Saccharomycodaceae</taxon>
        <taxon>Hanseniaspora</taxon>
    </lineage>
</organism>
<dbReference type="GO" id="GO:0032456">
    <property type="term" value="P:endocytic recycling"/>
    <property type="evidence" value="ECO:0007669"/>
    <property type="project" value="TreeGrafter"/>
</dbReference>
<feature type="non-terminal residue" evidence="15">
    <location>
        <position position="1"/>
    </location>
</feature>
<dbReference type="PANTHER" id="PTHR45963">
    <property type="entry name" value="RE52028P"/>
    <property type="match status" value="1"/>
</dbReference>
<reference evidence="15" key="2">
    <citation type="submission" date="2016-04" db="EMBL/GenBank/DDBJ databases">
        <title>Comparative genomics of biotechnologically important yeasts.</title>
        <authorList>
            <consortium name="DOE Joint Genome Institute"/>
            <person name="Riley R."/>
            <person name="Haridas S."/>
            <person name="Wolfe K.H."/>
            <person name="Lopes M.R."/>
            <person name="Hittinger C.T."/>
            <person name="Goker M."/>
            <person name="Salamov A."/>
            <person name="Wisecaver J."/>
            <person name="Long T.M."/>
            <person name="Aerts A.L."/>
            <person name="Barry K."/>
            <person name="Choi C."/>
            <person name="Clum A."/>
            <person name="Coughlan A.Y."/>
            <person name="Deshpande S."/>
            <person name="Douglass A.P."/>
            <person name="Hanson S.J."/>
            <person name="Klenk H.-P."/>
            <person name="Labutti K."/>
            <person name="Lapidus A."/>
            <person name="Lindquist E."/>
            <person name="Lipzen A."/>
            <person name="Meier-Kolthoff J.P."/>
            <person name="Ohm R.A."/>
            <person name="Otillar R.P."/>
            <person name="Pangilinan J."/>
            <person name="Peng Y."/>
            <person name="Rokas A."/>
            <person name="Rosa C.A."/>
            <person name="Scheuner C."/>
            <person name="Sibirny A.A."/>
            <person name="Slot J.C."/>
            <person name="Stielow J.B."/>
            <person name="Sun H."/>
            <person name="Kurtzman C.P."/>
            <person name="Blackwell M."/>
            <person name="Grigoriev I.V."/>
            <person name="Jeffries T.W."/>
        </authorList>
    </citation>
    <scope>NUCLEOTIDE SEQUENCE [LARGE SCALE GENOMIC DNA]</scope>
    <source>
        <strain evidence="15">NRRL Y-1626</strain>
    </source>
</reference>
<dbReference type="InterPro" id="IPR051074">
    <property type="entry name" value="Sorting_Nexin"/>
</dbReference>
<dbReference type="Pfam" id="PF00787">
    <property type="entry name" value="PX"/>
    <property type="match status" value="1"/>
</dbReference>
<gene>
    <name evidence="14" type="ORF">HANVADRAFT_15497</name>
    <name evidence="15" type="ORF">HANVADRAFT_18065</name>
</gene>
<evidence type="ECO:0000259" key="13">
    <source>
        <dbReference type="PROSITE" id="PS50195"/>
    </source>
</evidence>
<evidence type="ECO:0000313" key="16">
    <source>
        <dbReference type="Proteomes" id="UP000092321"/>
    </source>
</evidence>
<evidence type="ECO:0000256" key="1">
    <source>
        <dbReference type="ARBA" id="ARBA00004179"/>
    </source>
</evidence>
<dbReference type="EMBL" id="LXPE01000141">
    <property type="protein sequence ID" value="OBA25330.1"/>
    <property type="molecule type" value="Genomic_DNA"/>
</dbReference>
<evidence type="ECO:0000256" key="7">
    <source>
        <dbReference type="ARBA" id="ARBA00022490"/>
    </source>
</evidence>